<protein>
    <submittedName>
        <fullName evidence="7">Transcriptional regulator, TetR family</fullName>
    </submittedName>
</protein>
<dbReference type="InterPro" id="IPR023772">
    <property type="entry name" value="DNA-bd_HTH_TetR-type_CS"/>
</dbReference>
<dbReference type="GO" id="GO:0000976">
    <property type="term" value="F:transcription cis-regulatory region binding"/>
    <property type="evidence" value="ECO:0007669"/>
    <property type="project" value="TreeGrafter"/>
</dbReference>
<organism evidence="7 8">
    <name type="scientific">Tistlia consotensis USBA 355</name>
    <dbReference type="NCBI Taxonomy" id="560819"/>
    <lineage>
        <taxon>Bacteria</taxon>
        <taxon>Pseudomonadati</taxon>
        <taxon>Pseudomonadota</taxon>
        <taxon>Alphaproteobacteria</taxon>
        <taxon>Rhodospirillales</taxon>
        <taxon>Rhodovibrionaceae</taxon>
        <taxon>Tistlia</taxon>
    </lineage>
</organism>
<evidence type="ECO:0000259" key="6">
    <source>
        <dbReference type="PROSITE" id="PS50977"/>
    </source>
</evidence>
<feature type="domain" description="HTH tetR-type" evidence="6">
    <location>
        <begin position="26"/>
        <end position="86"/>
    </location>
</feature>
<dbReference type="RefSeq" id="WP_200808620.1">
    <property type="nucleotide sequence ID" value="NZ_FWZX01000021.1"/>
</dbReference>
<keyword evidence="1" id="KW-0805">Transcription regulation</keyword>
<dbReference type="PANTHER" id="PTHR30055">
    <property type="entry name" value="HTH-TYPE TRANSCRIPTIONAL REGULATOR RUTR"/>
    <property type="match status" value="1"/>
</dbReference>
<dbReference type="AlphaFoldDB" id="A0A1Y6CKA8"/>
<evidence type="ECO:0000313" key="7">
    <source>
        <dbReference type="EMBL" id="SMF56754.1"/>
    </source>
</evidence>
<evidence type="ECO:0000313" key="8">
    <source>
        <dbReference type="Proteomes" id="UP000192917"/>
    </source>
</evidence>
<reference evidence="7 8" key="1">
    <citation type="submission" date="2017-04" db="EMBL/GenBank/DDBJ databases">
        <authorList>
            <person name="Afonso C.L."/>
            <person name="Miller P.J."/>
            <person name="Scott M.A."/>
            <person name="Spackman E."/>
            <person name="Goraichik I."/>
            <person name="Dimitrov K.M."/>
            <person name="Suarez D.L."/>
            <person name="Swayne D.E."/>
        </authorList>
    </citation>
    <scope>NUCLEOTIDE SEQUENCE [LARGE SCALE GENOMIC DNA]</scope>
    <source>
        <strain evidence="7 8">USBA 355</strain>
    </source>
</reference>
<dbReference type="Pfam" id="PF00440">
    <property type="entry name" value="TetR_N"/>
    <property type="match status" value="1"/>
</dbReference>
<evidence type="ECO:0000256" key="1">
    <source>
        <dbReference type="ARBA" id="ARBA00023015"/>
    </source>
</evidence>
<dbReference type="PRINTS" id="PR00455">
    <property type="entry name" value="HTHTETR"/>
</dbReference>
<dbReference type="PROSITE" id="PS50977">
    <property type="entry name" value="HTH_TETR_2"/>
    <property type="match status" value="1"/>
</dbReference>
<dbReference type="GO" id="GO:0003700">
    <property type="term" value="F:DNA-binding transcription factor activity"/>
    <property type="evidence" value="ECO:0007669"/>
    <property type="project" value="TreeGrafter"/>
</dbReference>
<dbReference type="InterPro" id="IPR009057">
    <property type="entry name" value="Homeodomain-like_sf"/>
</dbReference>
<proteinExistence type="predicted"/>
<gene>
    <name evidence="7" type="ORF">SAMN05428998_12133</name>
</gene>
<dbReference type="Gene3D" id="1.10.357.10">
    <property type="entry name" value="Tetracycline Repressor, domain 2"/>
    <property type="match status" value="1"/>
</dbReference>
<feature type="compositionally biased region" description="Basic and acidic residues" evidence="5">
    <location>
        <begin position="8"/>
        <end position="17"/>
    </location>
</feature>
<accession>A0A1Y6CKA8</accession>
<name>A0A1Y6CKA8_9PROT</name>
<evidence type="ECO:0000256" key="5">
    <source>
        <dbReference type="SAM" id="MobiDB-lite"/>
    </source>
</evidence>
<keyword evidence="8" id="KW-1185">Reference proteome</keyword>
<evidence type="ECO:0000256" key="4">
    <source>
        <dbReference type="PROSITE-ProRule" id="PRU00335"/>
    </source>
</evidence>
<dbReference type="InterPro" id="IPR050109">
    <property type="entry name" value="HTH-type_TetR-like_transc_reg"/>
</dbReference>
<dbReference type="Proteomes" id="UP000192917">
    <property type="component" value="Unassembled WGS sequence"/>
</dbReference>
<dbReference type="PANTHER" id="PTHR30055:SF234">
    <property type="entry name" value="HTH-TYPE TRANSCRIPTIONAL REGULATOR BETI"/>
    <property type="match status" value="1"/>
</dbReference>
<evidence type="ECO:0000256" key="3">
    <source>
        <dbReference type="ARBA" id="ARBA00023163"/>
    </source>
</evidence>
<dbReference type="SUPFAM" id="SSF46689">
    <property type="entry name" value="Homeodomain-like"/>
    <property type="match status" value="1"/>
</dbReference>
<dbReference type="PROSITE" id="PS01081">
    <property type="entry name" value="HTH_TETR_1"/>
    <property type="match status" value="1"/>
</dbReference>
<feature type="DNA-binding region" description="H-T-H motif" evidence="4">
    <location>
        <begin position="49"/>
        <end position="68"/>
    </location>
</feature>
<dbReference type="EMBL" id="FWZX01000021">
    <property type="protein sequence ID" value="SMF56754.1"/>
    <property type="molecule type" value="Genomic_DNA"/>
</dbReference>
<dbReference type="InterPro" id="IPR041669">
    <property type="entry name" value="TetR_C_15"/>
</dbReference>
<dbReference type="STRING" id="560819.SAMN05428998_12133"/>
<feature type="region of interest" description="Disordered" evidence="5">
    <location>
        <begin position="1"/>
        <end position="25"/>
    </location>
</feature>
<sequence length="211" mass="22557">MASQKASGSDEKEERPVRTPQRRRGRERVAALVEAAVAVFAEQGYEAATMTEIAARAGASIGSLYQFFPTKEQLAAELHARQLAGLAEMLDALAAEARGRPLEAAVDRLFARLVTFLEAHPAFVVLSERRNIDPQAKKRARARLRGGIEALLAGTVPPVPAARRPALAALTLHMIRVAALLEADDDTSLRGPAVAELKAMLRAHLVAAGDG</sequence>
<dbReference type="Pfam" id="PF17918">
    <property type="entry name" value="TetR_C_15"/>
    <property type="match status" value="1"/>
</dbReference>
<keyword evidence="2 4" id="KW-0238">DNA-binding</keyword>
<evidence type="ECO:0000256" key="2">
    <source>
        <dbReference type="ARBA" id="ARBA00023125"/>
    </source>
</evidence>
<dbReference type="InterPro" id="IPR001647">
    <property type="entry name" value="HTH_TetR"/>
</dbReference>
<keyword evidence="3" id="KW-0804">Transcription</keyword>